<name>A0A6V8PV42_9ACTN</name>
<accession>A0A6V8PV42</accession>
<evidence type="ECO:0000313" key="1">
    <source>
        <dbReference type="EMBL" id="GFP36033.1"/>
    </source>
</evidence>
<sequence length="31" mass="3427">MNILTAYELQDILKKEGAEEITVPEGTGFTD</sequence>
<reference evidence="1 2" key="1">
    <citation type="journal article" date="2020" name="Front. Microbiol.">
        <title>Single-cell genomics of novel Actinobacteria with the Wood-Ljungdahl pathway discovered in a serpentinizing system.</title>
        <authorList>
            <person name="Merino N."/>
            <person name="Kawai M."/>
            <person name="Boyd E.S."/>
            <person name="Colman D.R."/>
            <person name="McGlynn S.E."/>
            <person name="Nealson K.H."/>
            <person name="Kurokawa K."/>
            <person name="Hongoh Y."/>
        </authorList>
    </citation>
    <scope>NUCLEOTIDE SEQUENCE [LARGE SCALE GENOMIC DNA]</scope>
    <source>
        <strain evidence="1 2">S43</strain>
    </source>
</reference>
<dbReference type="Proteomes" id="UP000576480">
    <property type="component" value="Unassembled WGS sequence"/>
</dbReference>
<gene>
    <name evidence="1" type="ORF">HKBW3S43_01821</name>
</gene>
<protein>
    <submittedName>
        <fullName evidence="1">Uncharacterized protein</fullName>
    </submittedName>
</protein>
<comment type="caution">
    <text evidence="1">The sequence shown here is derived from an EMBL/GenBank/DDBJ whole genome shotgun (WGS) entry which is preliminary data.</text>
</comment>
<proteinExistence type="predicted"/>
<evidence type="ECO:0000313" key="2">
    <source>
        <dbReference type="Proteomes" id="UP000576480"/>
    </source>
</evidence>
<feature type="non-terminal residue" evidence="1">
    <location>
        <position position="31"/>
    </location>
</feature>
<organism evidence="1 2">
    <name type="scientific">Candidatus Hakubella thermalkaliphila</name>
    <dbReference type="NCBI Taxonomy" id="2754717"/>
    <lineage>
        <taxon>Bacteria</taxon>
        <taxon>Bacillati</taxon>
        <taxon>Actinomycetota</taxon>
        <taxon>Actinomycetota incertae sedis</taxon>
        <taxon>Candidatus Hakubellales</taxon>
        <taxon>Candidatus Hakubellaceae</taxon>
        <taxon>Candidatus Hakubella</taxon>
    </lineage>
</organism>
<dbReference type="EMBL" id="BLSB01000363">
    <property type="protein sequence ID" value="GFP36033.1"/>
    <property type="molecule type" value="Genomic_DNA"/>
</dbReference>
<dbReference type="AlphaFoldDB" id="A0A6V8PV42"/>